<evidence type="ECO:0000313" key="11">
    <source>
        <dbReference type="Proteomes" id="UP000594263"/>
    </source>
</evidence>
<keyword evidence="7" id="KW-0732">Signal</keyword>
<feature type="region of interest" description="Disordered" evidence="8">
    <location>
        <begin position="168"/>
        <end position="194"/>
    </location>
</feature>
<comment type="function">
    <text evidence="7">Acts in the modification of cell walls via demethylesterification of cell wall pectin.</text>
</comment>
<name>A0A7N0VB77_KALFE</name>
<comment type="similarity">
    <text evidence="3">In the C-terminal section; belongs to the pectinesterase family.</text>
</comment>
<dbReference type="InterPro" id="IPR012334">
    <property type="entry name" value="Pectin_lyas_fold"/>
</dbReference>
<feature type="signal peptide" evidence="7">
    <location>
        <begin position="1"/>
        <end position="25"/>
    </location>
</feature>
<comment type="pathway">
    <text evidence="1 7">Glycan metabolism; pectin degradation; 2-dehydro-3-deoxy-D-gluconate from pectin: step 1/5.</text>
</comment>
<sequence>MMALPKASLFLPLLCMCFFFTLSSADPTSQDALRSDLFSVPSSVFVTSLQTTLQVVQQITSIISQFPIGFADFRVSNAVNDCLELLDLSTDHLTSTLAVDQNPTKKDNATGNVSFDMKTWLSATLENQETCGAGFDGTNTIVKGLIGGGLNQVSDLVTQLLTMVKTTPAKSKRGGAPAKSPPSGRGRFPPWVRPNDRKLMSQGPGGIRVDAVVAKDGTGDFTTIMDAVHSAPDRGSNRYVIYIKKGVYKESVDIKKKKWNIFMFGDGMNNTIITGSKSFGGGYTTFRSATFAVSALGFMARDLTFENTAGASNHQAVALRSDSDLSVFYKCGIRGYQDSLYTHTMRQFYRECHISGTVDFIFGDATVVFQDCLILARQGLSNQKNTITAQGRKIPDQPTGFSFQFCNFTADTDLIPNVNSTQTYLGRPWKPYSRTVIMQSYLSNAIRPEGWLEWNGDFALDTLYYGEYLNYGPGAGLGRRVKWPGYHALNSSAEAESFTVGQFIEGNLWLPSTGVKYISGFSV</sequence>
<dbReference type="InterPro" id="IPR018040">
    <property type="entry name" value="Pectinesterase_Tyr_AS"/>
</dbReference>
<keyword evidence="7" id="KW-0134">Cell wall</keyword>
<keyword evidence="7" id="KW-0961">Cell wall biogenesis/degradation</keyword>
<dbReference type="EnsemblPlants" id="Kaladp0472s0003.1.v1.1">
    <property type="protein sequence ID" value="Kaladp0472s0003.1.v1.1"/>
    <property type="gene ID" value="Kaladp0472s0003.v1.1"/>
</dbReference>
<dbReference type="GO" id="GO:0045490">
    <property type="term" value="P:pectin catabolic process"/>
    <property type="evidence" value="ECO:0007669"/>
    <property type="project" value="UniProtKB-UniRule"/>
</dbReference>
<keyword evidence="7" id="KW-0964">Secreted</keyword>
<feature type="domain" description="Pectinesterase inhibitor" evidence="9">
    <location>
        <begin position="22"/>
        <end position="163"/>
    </location>
</feature>
<dbReference type="OMA" id="GAHHPHW"/>
<dbReference type="Gramene" id="Kaladp0472s0003.1.v1.1">
    <property type="protein sequence ID" value="Kaladp0472s0003.1.v1.1"/>
    <property type="gene ID" value="Kaladp0472s0003.v1.1"/>
</dbReference>
<dbReference type="Gene3D" id="2.160.20.10">
    <property type="entry name" value="Single-stranded right-handed beta-helix, Pectin lyase-like"/>
    <property type="match status" value="1"/>
</dbReference>
<evidence type="ECO:0000313" key="10">
    <source>
        <dbReference type="EnsemblPlants" id="Kaladp0472s0003.1.v1.1"/>
    </source>
</evidence>
<reference evidence="10" key="1">
    <citation type="submission" date="2021-01" db="UniProtKB">
        <authorList>
            <consortium name="EnsemblPlants"/>
        </authorList>
    </citation>
    <scope>IDENTIFICATION</scope>
</reference>
<accession>A0A7N0VB77</accession>
<feature type="active site" evidence="6">
    <location>
        <position position="359"/>
    </location>
</feature>
<dbReference type="InterPro" id="IPR000070">
    <property type="entry name" value="Pectinesterase_cat"/>
</dbReference>
<dbReference type="GO" id="GO:0030599">
    <property type="term" value="F:pectinesterase activity"/>
    <property type="evidence" value="ECO:0007669"/>
    <property type="project" value="UniProtKB-UniRule"/>
</dbReference>
<dbReference type="GO" id="GO:0042545">
    <property type="term" value="P:cell wall modification"/>
    <property type="evidence" value="ECO:0007669"/>
    <property type="project" value="UniProtKB-UniRule"/>
</dbReference>
<dbReference type="UniPathway" id="UPA00545">
    <property type="reaction ID" value="UER00823"/>
</dbReference>
<dbReference type="GO" id="GO:0004857">
    <property type="term" value="F:enzyme inhibitor activity"/>
    <property type="evidence" value="ECO:0007669"/>
    <property type="project" value="InterPro"/>
</dbReference>
<dbReference type="CDD" id="cd15799">
    <property type="entry name" value="PMEI-like_4"/>
    <property type="match status" value="1"/>
</dbReference>
<dbReference type="InterPro" id="IPR033131">
    <property type="entry name" value="Pectinesterase_Asp_AS"/>
</dbReference>
<organism evidence="10 11">
    <name type="scientific">Kalanchoe fedtschenkoi</name>
    <name type="common">Lavender scallops</name>
    <name type="synonym">South American air plant</name>
    <dbReference type="NCBI Taxonomy" id="63787"/>
    <lineage>
        <taxon>Eukaryota</taxon>
        <taxon>Viridiplantae</taxon>
        <taxon>Streptophyta</taxon>
        <taxon>Embryophyta</taxon>
        <taxon>Tracheophyta</taxon>
        <taxon>Spermatophyta</taxon>
        <taxon>Magnoliopsida</taxon>
        <taxon>eudicotyledons</taxon>
        <taxon>Gunneridae</taxon>
        <taxon>Pentapetalae</taxon>
        <taxon>Saxifragales</taxon>
        <taxon>Crassulaceae</taxon>
        <taxon>Kalanchoe</taxon>
    </lineage>
</organism>
<keyword evidence="4 7" id="KW-0378">Hydrolase</keyword>
<dbReference type="InterPro" id="IPR011050">
    <property type="entry name" value="Pectin_lyase_fold/virulence"/>
</dbReference>
<dbReference type="PANTHER" id="PTHR31707">
    <property type="entry name" value="PECTINESTERASE"/>
    <property type="match status" value="1"/>
</dbReference>
<feature type="chain" id="PRO_5029935093" description="Pectinesterase" evidence="7">
    <location>
        <begin position="26"/>
        <end position="523"/>
    </location>
</feature>
<dbReference type="InterPro" id="IPR035513">
    <property type="entry name" value="Invertase/methylesterase_inhib"/>
</dbReference>
<proteinExistence type="inferred from homology"/>
<dbReference type="Gene3D" id="1.20.140.40">
    <property type="entry name" value="Invertase/pectin methylesterase inhibitor family protein"/>
    <property type="match status" value="1"/>
</dbReference>
<evidence type="ECO:0000256" key="1">
    <source>
        <dbReference type="ARBA" id="ARBA00005184"/>
    </source>
</evidence>
<dbReference type="SUPFAM" id="SSF51126">
    <property type="entry name" value="Pectin lyase-like"/>
    <property type="match status" value="1"/>
</dbReference>
<evidence type="ECO:0000256" key="3">
    <source>
        <dbReference type="ARBA" id="ARBA00007786"/>
    </source>
</evidence>
<dbReference type="PROSITE" id="PS00503">
    <property type="entry name" value="PECTINESTERASE_2"/>
    <property type="match status" value="1"/>
</dbReference>
<dbReference type="InterPro" id="IPR006501">
    <property type="entry name" value="Pectinesterase_inhib_dom"/>
</dbReference>
<evidence type="ECO:0000256" key="6">
    <source>
        <dbReference type="PROSITE-ProRule" id="PRU10040"/>
    </source>
</evidence>
<evidence type="ECO:0000259" key="9">
    <source>
        <dbReference type="SMART" id="SM00856"/>
    </source>
</evidence>
<keyword evidence="11" id="KW-1185">Reference proteome</keyword>
<dbReference type="PROSITE" id="PS00800">
    <property type="entry name" value="PECTINESTERASE_1"/>
    <property type="match status" value="1"/>
</dbReference>
<dbReference type="SMART" id="SM00856">
    <property type="entry name" value="PMEI"/>
    <property type="match status" value="1"/>
</dbReference>
<dbReference type="EC" id="3.1.1.11" evidence="7"/>
<dbReference type="Pfam" id="PF04043">
    <property type="entry name" value="PMEI"/>
    <property type="match status" value="1"/>
</dbReference>
<comment type="similarity">
    <text evidence="2">In the N-terminal section; belongs to the PMEI family.</text>
</comment>
<evidence type="ECO:0000256" key="7">
    <source>
        <dbReference type="RuleBase" id="RU000589"/>
    </source>
</evidence>
<evidence type="ECO:0000256" key="2">
    <source>
        <dbReference type="ARBA" id="ARBA00006027"/>
    </source>
</evidence>
<comment type="catalytic activity">
    <reaction evidence="7">
        <text>[(1-&gt;4)-alpha-D-galacturonosyl methyl ester](n) + n H2O = [(1-&gt;4)-alpha-D-galacturonosyl](n) + n methanol + n H(+)</text>
        <dbReference type="Rhea" id="RHEA:22380"/>
        <dbReference type="Rhea" id="RHEA-COMP:14570"/>
        <dbReference type="Rhea" id="RHEA-COMP:14573"/>
        <dbReference type="ChEBI" id="CHEBI:15377"/>
        <dbReference type="ChEBI" id="CHEBI:15378"/>
        <dbReference type="ChEBI" id="CHEBI:17790"/>
        <dbReference type="ChEBI" id="CHEBI:140522"/>
        <dbReference type="ChEBI" id="CHEBI:140523"/>
        <dbReference type="EC" id="3.1.1.11"/>
    </reaction>
</comment>
<dbReference type="Pfam" id="PF01095">
    <property type="entry name" value="Pectinesterase"/>
    <property type="match status" value="1"/>
</dbReference>
<comment type="subcellular location">
    <subcellularLocation>
        <location evidence="7">Secreted</location>
        <location evidence="7">Cell wall</location>
    </subcellularLocation>
</comment>
<protein>
    <recommendedName>
        <fullName evidence="7">Pectinesterase</fullName>
        <ecNumber evidence="7">3.1.1.11</ecNumber>
    </recommendedName>
</protein>
<keyword evidence="5 7" id="KW-0063">Aspartyl esterase</keyword>
<evidence type="ECO:0000256" key="4">
    <source>
        <dbReference type="ARBA" id="ARBA00022801"/>
    </source>
</evidence>
<dbReference type="FunFam" id="2.160.20.10:FF:000001">
    <property type="entry name" value="Pectinesterase"/>
    <property type="match status" value="1"/>
</dbReference>
<dbReference type="Proteomes" id="UP000594263">
    <property type="component" value="Unplaced"/>
</dbReference>
<evidence type="ECO:0000256" key="8">
    <source>
        <dbReference type="SAM" id="MobiDB-lite"/>
    </source>
</evidence>
<evidence type="ECO:0000256" key="5">
    <source>
        <dbReference type="ARBA" id="ARBA00023085"/>
    </source>
</evidence>
<dbReference type="AlphaFoldDB" id="A0A7N0VB77"/>
<dbReference type="SUPFAM" id="SSF101148">
    <property type="entry name" value="Plant invertase/pectin methylesterase inhibitor"/>
    <property type="match status" value="1"/>
</dbReference>